<evidence type="ECO:0000313" key="3">
    <source>
        <dbReference type="Proteomes" id="UP000192911"/>
    </source>
</evidence>
<organism evidence="2 3">
    <name type="scientific">Trinickia caryophylli</name>
    <name type="common">Paraburkholderia caryophylli</name>
    <dbReference type="NCBI Taxonomy" id="28094"/>
    <lineage>
        <taxon>Bacteria</taxon>
        <taxon>Pseudomonadati</taxon>
        <taxon>Pseudomonadota</taxon>
        <taxon>Betaproteobacteria</taxon>
        <taxon>Burkholderiales</taxon>
        <taxon>Burkholderiaceae</taxon>
        <taxon>Trinickia</taxon>
    </lineage>
</organism>
<keyword evidence="1" id="KW-0812">Transmembrane</keyword>
<dbReference type="STRING" id="28094.SAMN06295900_109110"/>
<evidence type="ECO:0000313" key="2">
    <source>
        <dbReference type="EMBL" id="SMF53311.1"/>
    </source>
</evidence>
<reference evidence="3" key="1">
    <citation type="submission" date="2017-04" db="EMBL/GenBank/DDBJ databases">
        <authorList>
            <person name="Varghese N."/>
            <person name="Submissions S."/>
        </authorList>
    </citation>
    <scope>NUCLEOTIDE SEQUENCE [LARGE SCALE GENOMIC DNA]</scope>
    <source>
        <strain evidence="3">Ballard 720</strain>
    </source>
</reference>
<gene>
    <name evidence="2" type="ORF">SAMN06295900_109110</name>
</gene>
<feature type="transmembrane region" description="Helical" evidence="1">
    <location>
        <begin position="73"/>
        <end position="101"/>
    </location>
</feature>
<feature type="transmembrane region" description="Helical" evidence="1">
    <location>
        <begin position="107"/>
        <end position="125"/>
    </location>
</feature>
<name>A0A1X7FJK6_TRICW</name>
<accession>A0A1X7FJK6</accession>
<evidence type="ECO:0000256" key="1">
    <source>
        <dbReference type="SAM" id="Phobius"/>
    </source>
</evidence>
<keyword evidence="1" id="KW-0472">Membrane</keyword>
<dbReference type="AlphaFoldDB" id="A0A1X7FJK6"/>
<keyword evidence="1" id="KW-1133">Transmembrane helix</keyword>
<dbReference type="EMBL" id="FXAH01000009">
    <property type="protein sequence ID" value="SMF53311.1"/>
    <property type="molecule type" value="Genomic_DNA"/>
</dbReference>
<proteinExistence type="predicted"/>
<dbReference type="Proteomes" id="UP000192911">
    <property type="component" value="Unassembled WGS sequence"/>
</dbReference>
<dbReference type="InterPro" id="IPR018688">
    <property type="entry name" value="PpoB2-like"/>
</dbReference>
<keyword evidence="3" id="KW-1185">Reference proteome</keyword>
<feature type="transmembrane region" description="Helical" evidence="1">
    <location>
        <begin position="169"/>
        <end position="190"/>
    </location>
</feature>
<feature type="transmembrane region" description="Helical" evidence="1">
    <location>
        <begin position="217"/>
        <end position="235"/>
    </location>
</feature>
<feature type="transmembrane region" description="Helical" evidence="1">
    <location>
        <begin position="35"/>
        <end position="61"/>
    </location>
</feature>
<protein>
    <submittedName>
        <fullName evidence="2">Predicted metal-binding membrane protein</fullName>
    </submittedName>
</protein>
<dbReference type="Pfam" id="PF09948">
    <property type="entry name" value="PpoB2"/>
    <property type="match status" value="1"/>
</dbReference>
<sequence length="236" mass="24688">MAAMGAVPMPGGWSISAAWVPLCGESWHQLAASFVGMWTVMMAVMMLPSLAPMLWCYLGAANRTDAARPETSVACLLAGYFLVWAAAGALVFAAGAAFFQMAMAVPALARACPIVAGTTVLWAGAMQFTAWKTHHLACLRGMRRRAGPRTRNGRMARRAWTGGCEGMRLAFHCMFCGAGLTAVLLVTGAMDLRAMAFVTGATTIERLAPAGKEAPRAIGAALLAFGAVMLTVALAS</sequence>